<name>A9KHX9_LACP7</name>
<dbReference type="Gene3D" id="2.60.40.1080">
    <property type="match status" value="2"/>
</dbReference>
<evidence type="ECO:0000313" key="3">
    <source>
        <dbReference type="EMBL" id="ABX43826.1"/>
    </source>
</evidence>
<feature type="domain" description="BIG2" evidence="2">
    <location>
        <begin position="123"/>
        <end position="197"/>
    </location>
</feature>
<reference evidence="4" key="1">
    <citation type="submission" date="2007-11" db="EMBL/GenBank/DDBJ databases">
        <title>Complete genome sequence of Clostridium phytofermentans ISDg.</title>
        <authorList>
            <person name="Leschine S.B."/>
            <person name="Warnick T.A."/>
            <person name="Blanchard J.L."/>
            <person name="Schnell D.J."/>
            <person name="Petit E.L."/>
            <person name="LaTouf W.G."/>
            <person name="Copeland A."/>
            <person name="Lucas S."/>
            <person name="Lapidus A."/>
            <person name="Barry K."/>
            <person name="Glavina del Rio T."/>
            <person name="Dalin E."/>
            <person name="Tice H."/>
            <person name="Pitluck S."/>
            <person name="Kiss H."/>
            <person name="Brettin T."/>
            <person name="Bruce D."/>
            <person name="Detter J.C."/>
            <person name="Han C."/>
            <person name="Kuske C."/>
            <person name="Schmutz J."/>
            <person name="Larimer F."/>
            <person name="Land M."/>
            <person name="Hauser L."/>
            <person name="Kyrpides N."/>
            <person name="Kim E.A."/>
            <person name="Richardson P."/>
        </authorList>
    </citation>
    <scope>NUCLEOTIDE SEQUENCE [LARGE SCALE GENOMIC DNA]</scope>
    <source>
        <strain evidence="4">ATCC 700394 / DSM 18823 / ISDg</strain>
    </source>
</reference>
<dbReference type="EMBL" id="CP000885">
    <property type="protein sequence ID" value="ABX43826.1"/>
    <property type="molecule type" value="Genomic_DNA"/>
</dbReference>
<dbReference type="SUPFAM" id="SSF49373">
    <property type="entry name" value="Invasin/intimin cell-adhesion fragments"/>
    <property type="match status" value="2"/>
</dbReference>
<dbReference type="SMART" id="SM00635">
    <property type="entry name" value="BID_2"/>
    <property type="match status" value="2"/>
</dbReference>
<evidence type="ECO:0000259" key="2">
    <source>
        <dbReference type="SMART" id="SM00635"/>
    </source>
</evidence>
<evidence type="ECO:0000313" key="4">
    <source>
        <dbReference type="Proteomes" id="UP000000370"/>
    </source>
</evidence>
<dbReference type="Proteomes" id="UP000000370">
    <property type="component" value="Chromosome"/>
</dbReference>
<gene>
    <name evidence="3" type="ordered locus">Cphy_3475</name>
</gene>
<feature type="chain" id="PRO_5039140432" evidence="1">
    <location>
        <begin position="26"/>
        <end position="842"/>
    </location>
</feature>
<dbReference type="STRING" id="357809.Cphy_3475"/>
<keyword evidence="1" id="KW-0732">Signal</keyword>
<evidence type="ECO:0000256" key="1">
    <source>
        <dbReference type="SAM" id="SignalP"/>
    </source>
</evidence>
<feature type="domain" description="BIG2" evidence="2">
    <location>
        <begin position="31"/>
        <end position="105"/>
    </location>
</feature>
<dbReference type="InterPro" id="IPR008964">
    <property type="entry name" value="Invasin/intimin_cell_adhesion"/>
</dbReference>
<dbReference type="eggNOG" id="COG2247">
    <property type="taxonomic scope" value="Bacteria"/>
</dbReference>
<sequence precursor="true">MKKRNARFIAIAVMLAVMFSTIAVSQPVNTYAATIALNATSKTVVVGNTYTLSINNATNMSKTTWKSSNIKIATVNGKGLVTPVTAGTATITATVYFKDGTQKQLDSKVTVKKRIPATGVELNVVYDEINAHIIEVGGKYDFDTKLTPATSTDSTFYSISDTTYATVDSAGIVTGKKPGITVLEARIGLNKTEAMKSTNTVVARTYILIRPKSSTTPTPTATPKPTPVAEPKAIGVTLISSQEILVNFNCQLSKSSIIDKNGNLISGAITITPGNGATPVGNLSAKLSDDMSGIHIMSSGEFSGTYVVTVFNKVNALDGTPVQATSFQNDFEDTIGPMYTETKISDDGYQAKIYFNEAVDVSELKILKVQGDNDTVVQTYLGDVRNYSLSADKKYLIIDLRTIGKKVVDTLVEITGVKDLKGNAAIQFPMSVVVKCDASEKPLAGIVKVERINKTILEATFSKPIQMGGYAKIDGATVYGSVVTEDNTKVQYTIPNQALTGTQSVTFTGWYNYNASYSSMANQSIAVNFTLDKTPPNLMAYELTSVVENKITVNKLVLTFDKIVSLTNVAGAIEGSLYGSNGNISSNGYAYTGTVTDKVVTLTFTNKTLEAGTYTFNIPKDFVIDNLGNGSLQQSVQIIKSAGSSTALPAPVSIVQDVANPSKIRVTFNNKLDIASATNVSNYILGSYITPFSAVILEQNDTKAVVELTFQNGVISTTGSYAFKVLNVKGYNGTYSEMKQYNTVVTLTENTTASIISCKQTSAYCVEIVMSKQISGTGTFQVFNGTSLVNVSSTFVNGNTIYVAFKDSIPNASYLLLISNYFVDNNGNPVSLGSPIMIQKAN</sequence>
<dbReference type="Pfam" id="PF02368">
    <property type="entry name" value="Big_2"/>
    <property type="match status" value="2"/>
</dbReference>
<dbReference type="RefSeq" id="WP_012201474.1">
    <property type="nucleotide sequence ID" value="NC_010001.1"/>
</dbReference>
<keyword evidence="4" id="KW-1185">Reference proteome</keyword>
<feature type="signal peptide" evidence="1">
    <location>
        <begin position="1"/>
        <end position="25"/>
    </location>
</feature>
<proteinExistence type="predicted"/>
<protein>
    <submittedName>
        <fullName evidence="3">Ig domain protein group 2 domain protein</fullName>
    </submittedName>
</protein>
<dbReference type="AlphaFoldDB" id="A9KHX9"/>
<organism evidence="3 4">
    <name type="scientific">Lachnoclostridium phytofermentans (strain ATCC 700394 / DSM 18823 / ISDg)</name>
    <name type="common">Clostridium phytofermentans</name>
    <dbReference type="NCBI Taxonomy" id="357809"/>
    <lineage>
        <taxon>Bacteria</taxon>
        <taxon>Bacillati</taxon>
        <taxon>Bacillota</taxon>
        <taxon>Clostridia</taxon>
        <taxon>Lachnospirales</taxon>
        <taxon>Lachnospiraceae</taxon>
    </lineage>
</organism>
<dbReference type="KEGG" id="cpy:Cphy_3475"/>
<accession>A9KHX9</accession>
<dbReference type="OrthoDB" id="2018687at2"/>
<dbReference type="InterPro" id="IPR003343">
    <property type="entry name" value="Big_2"/>
</dbReference>
<dbReference type="HOGENOM" id="CLU_337933_0_0_9"/>